<dbReference type="EC" id="5.3.1.24" evidence="3 9"/>
<evidence type="ECO:0000256" key="9">
    <source>
        <dbReference type="HAMAP-Rule" id="MF_00135"/>
    </source>
</evidence>
<dbReference type="RefSeq" id="WP_182300625.1">
    <property type="nucleotide sequence ID" value="NZ_CP041969.1"/>
</dbReference>
<dbReference type="PANTHER" id="PTHR42894">
    <property type="entry name" value="N-(5'-PHOSPHORIBOSYL)ANTHRANILATE ISOMERASE"/>
    <property type="match status" value="1"/>
</dbReference>
<comment type="pathway">
    <text evidence="2 9">Amino-acid biosynthesis; L-tryptophan biosynthesis; L-tryptophan from chorismate: step 3/5.</text>
</comment>
<dbReference type="KEGG" id="cchl:FPL14_26890"/>
<keyword evidence="7 9" id="KW-0057">Aromatic amino acid biosynthesis</keyword>
<dbReference type="PANTHER" id="PTHR42894:SF1">
    <property type="entry name" value="N-(5'-PHOSPHORIBOSYL)ANTHRANILATE ISOMERASE"/>
    <property type="match status" value="1"/>
</dbReference>
<dbReference type="InterPro" id="IPR001240">
    <property type="entry name" value="PRAI_dom"/>
</dbReference>
<comment type="catalytic activity">
    <reaction evidence="1 9">
        <text>N-(5-phospho-beta-D-ribosyl)anthranilate = 1-(2-carboxyphenylamino)-1-deoxy-D-ribulose 5-phosphate</text>
        <dbReference type="Rhea" id="RHEA:21540"/>
        <dbReference type="ChEBI" id="CHEBI:18277"/>
        <dbReference type="ChEBI" id="CHEBI:58613"/>
        <dbReference type="EC" id="5.3.1.24"/>
    </reaction>
</comment>
<reference evidence="11 12" key="1">
    <citation type="submission" date="2019-07" db="EMBL/GenBank/DDBJ databases">
        <authorList>
            <person name="Kim J.K."/>
            <person name="Cheong H.-M."/>
            <person name="Choi Y."/>
            <person name="Hwang K.J."/>
            <person name="Lee S."/>
            <person name="Choi C."/>
        </authorList>
    </citation>
    <scope>NUCLEOTIDE SEQUENCE [LARGE SCALE GENOMIC DNA]</scope>
    <source>
        <strain evidence="11 12">KS 22</strain>
    </source>
</reference>
<evidence type="ECO:0000256" key="6">
    <source>
        <dbReference type="ARBA" id="ARBA00022822"/>
    </source>
</evidence>
<accession>A0A7G5C5A4</accession>
<keyword evidence="5 9" id="KW-0028">Amino-acid biosynthesis</keyword>
<evidence type="ECO:0000313" key="11">
    <source>
        <dbReference type="EMBL" id="QMV44388.1"/>
    </source>
</evidence>
<dbReference type="InterPro" id="IPR044643">
    <property type="entry name" value="TrpF_fam"/>
</dbReference>
<protein>
    <recommendedName>
        <fullName evidence="4 9">N-(5'-phosphoribosyl)anthranilate isomerase</fullName>
        <shortName evidence="9">PRAI</shortName>
        <ecNumber evidence="3 9">5.3.1.24</ecNumber>
    </recommendedName>
</protein>
<dbReference type="Pfam" id="PF00697">
    <property type="entry name" value="PRAI"/>
    <property type="match status" value="1"/>
</dbReference>
<evidence type="ECO:0000256" key="3">
    <source>
        <dbReference type="ARBA" id="ARBA00012572"/>
    </source>
</evidence>
<sequence>MANSVSGSSMVKICGIKQEDTLIGMSGLSVEYIGFVFAKSRRQVSPERAAELLAVARQTPMANGKPPRAVGVFVDPTMEQLAETLSIVPLDVVQLHGDETPEFCRRAGERFEVEVWRALPVTEEDGDPIEGPARLDAYRGAVSTILLDTAGGGTGKAFRWEVIPAYQEAALRNGLQLFIAGGLSPDNADQLIKTYHPVGVDISSGVETDGVKDQHKIAAFVERVKSS</sequence>
<evidence type="ECO:0000256" key="4">
    <source>
        <dbReference type="ARBA" id="ARBA00022272"/>
    </source>
</evidence>
<name>A0A7G5C5A4_9BACL</name>
<dbReference type="EMBL" id="CP041969">
    <property type="protein sequence ID" value="QMV44388.1"/>
    <property type="molecule type" value="Genomic_DNA"/>
</dbReference>
<keyword evidence="6 9" id="KW-0822">Tryptophan biosynthesis</keyword>
<dbReference type="GO" id="GO:0004640">
    <property type="term" value="F:phosphoribosylanthranilate isomerase activity"/>
    <property type="evidence" value="ECO:0007669"/>
    <property type="project" value="UniProtKB-UniRule"/>
</dbReference>
<keyword evidence="8 9" id="KW-0413">Isomerase</keyword>
<comment type="similarity">
    <text evidence="9">Belongs to the TrpF family.</text>
</comment>
<evidence type="ECO:0000259" key="10">
    <source>
        <dbReference type="Pfam" id="PF00697"/>
    </source>
</evidence>
<dbReference type="SUPFAM" id="SSF51366">
    <property type="entry name" value="Ribulose-phoshate binding barrel"/>
    <property type="match status" value="1"/>
</dbReference>
<dbReference type="InterPro" id="IPR011060">
    <property type="entry name" value="RibuloseP-bd_barrel"/>
</dbReference>
<keyword evidence="12" id="KW-1185">Reference proteome</keyword>
<evidence type="ECO:0000313" key="12">
    <source>
        <dbReference type="Proteomes" id="UP000515679"/>
    </source>
</evidence>
<evidence type="ECO:0000256" key="1">
    <source>
        <dbReference type="ARBA" id="ARBA00001164"/>
    </source>
</evidence>
<dbReference type="UniPathway" id="UPA00035">
    <property type="reaction ID" value="UER00042"/>
</dbReference>
<dbReference type="InterPro" id="IPR013785">
    <property type="entry name" value="Aldolase_TIM"/>
</dbReference>
<evidence type="ECO:0000256" key="5">
    <source>
        <dbReference type="ARBA" id="ARBA00022605"/>
    </source>
</evidence>
<evidence type="ECO:0000256" key="7">
    <source>
        <dbReference type="ARBA" id="ARBA00023141"/>
    </source>
</evidence>
<dbReference type="GO" id="GO:0000162">
    <property type="term" value="P:L-tryptophan biosynthetic process"/>
    <property type="evidence" value="ECO:0007669"/>
    <property type="project" value="UniProtKB-UniRule"/>
</dbReference>
<feature type="domain" description="N-(5'phosphoribosyl) anthranilate isomerase (PRAI)" evidence="10">
    <location>
        <begin position="11"/>
        <end position="222"/>
    </location>
</feature>
<evidence type="ECO:0000256" key="8">
    <source>
        <dbReference type="ARBA" id="ARBA00023235"/>
    </source>
</evidence>
<proteinExistence type="inferred from homology"/>
<organism evidence="11 12">
    <name type="scientific">Cohnella cholangitidis</name>
    <dbReference type="NCBI Taxonomy" id="2598458"/>
    <lineage>
        <taxon>Bacteria</taxon>
        <taxon>Bacillati</taxon>
        <taxon>Bacillota</taxon>
        <taxon>Bacilli</taxon>
        <taxon>Bacillales</taxon>
        <taxon>Paenibacillaceae</taxon>
        <taxon>Cohnella</taxon>
    </lineage>
</organism>
<dbReference type="CDD" id="cd00405">
    <property type="entry name" value="PRAI"/>
    <property type="match status" value="1"/>
</dbReference>
<dbReference type="Gene3D" id="3.20.20.70">
    <property type="entry name" value="Aldolase class I"/>
    <property type="match status" value="1"/>
</dbReference>
<dbReference type="AlphaFoldDB" id="A0A7G5C5A4"/>
<gene>
    <name evidence="9" type="primary">trpF</name>
    <name evidence="11" type="ORF">FPL14_26890</name>
</gene>
<evidence type="ECO:0000256" key="2">
    <source>
        <dbReference type="ARBA" id="ARBA00004664"/>
    </source>
</evidence>
<dbReference type="HAMAP" id="MF_00135">
    <property type="entry name" value="PRAI"/>
    <property type="match status" value="1"/>
</dbReference>
<dbReference type="Proteomes" id="UP000515679">
    <property type="component" value="Chromosome"/>
</dbReference>